<dbReference type="InterPro" id="IPR001958">
    <property type="entry name" value="Tet-R_TetA/multi-R_MdtG-like"/>
</dbReference>
<comment type="similarity">
    <text evidence="3 10">Belongs to the major facilitator superfamily. Bcr/CmlA family.</text>
</comment>
<comment type="caution">
    <text evidence="12">The sequence shown here is derived from an EMBL/GenBank/DDBJ whole genome shotgun (WGS) entry which is preliminary data.</text>
</comment>
<dbReference type="Proteomes" id="UP001208938">
    <property type="component" value="Unassembled WGS sequence"/>
</dbReference>
<evidence type="ECO:0000256" key="9">
    <source>
        <dbReference type="ARBA" id="ARBA00023136"/>
    </source>
</evidence>
<evidence type="ECO:0000256" key="2">
    <source>
        <dbReference type="ARBA" id="ARBA00004651"/>
    </source>
</evidence>
<feature type="transmembrane region" description="Helical" evidence="10">
    <location>
        <begin position="294"/>
        <end position="317"/>
    </location>
</feature>
<dbReference type="CDD" id="cd17320">
    <property type="entry name" value="MFS_MdfA_MDR_like"/>
    <property type="match status" value="1"/>
</dbReference>
<dbReference type="PRINTS" id="PR01035">
    <property type="entry name" value="TCRTETA"/>
</dbReference>
<dbReference type="RefSeq" id="WP_264507744.1">
    <property type="nucleotide sequence ID" value="NZ_JAPDFL010000001.1"/>
</dbReference>
<feature type="transmembrane region" description="Helical" evidence="10">
    <location>
        <begin position="179"/>
        <end position="198"/>
    </location>
</feature>
<reference evidence="12 13" key="1">
    <citation type="submission" date="2022-10" db="EMBL/GenBank/DDBJ databases">
        <title>Pararhodobacter sp. nov., isolated from marine algae.</title>
        <authorList>
            <person name="Choi B.J."/>
            <person name="Kim J.M."/>
            <person name="Lee J.K."/>
            <person name="Choi D.G."/>
            <person name="Jeon C.O."/>
        </authorList>
    </citation>
    <scope>NUCLEOTIDE SEQUENCE [LARGE SCALE GENOMIC DNA]</scope>
    <source>
        <strain evidence="12 13">ZQ420</strain>
    </source>
</reference>
<dbReference type="Pfam" id="PF07690">
    <property type="entry name" value="MFS_1"/>
    <property type="match status" value="1"/>
</dbReference>
<dbReference type="InterPro" id="IPR020846">
    <property type="entry name" value="MFS_dom"/>
</dbReference>
<dbReference type="PROSITE" id="PS50850">
    <property type="entry name" value="MFS"/>
    <property type="match status" value="1"/>
</dbReference>
<comment type="function">
    <text evidence="1">Resistance to tetracycline by an active tetracycline efflux. This is an energy-dependent process that decreases the accumulation of the antibiotic in whole cells. This protein functions as a metal-tetracycline/H(+) antiporter.</text>
</comment>
<feature type="transmembrane region" description="Helical" evidence="10">
    <location>
        <begin position="352"/>
        <end position="379"/>
    </location>
</feature>
<gene>
    <name evidence="12" type="ORF">OKW52_18885</name>
</gene>
<evidence type="ECO:0000256" key="5">
    <source>
        <dbReference type="ARBA" id="ARBA00022448"/>
    </source>
</evidence>
<evidence type="ECO:0000256" key="4">
    <source>
        <dbReference type="ARBA" id="ARBA00007520"/>
    </source>
</evidence>
<feature type="domain" description="Major facilitator superfamily (MFS) profile" evidence="11">
    <location>
        <begin position="28"/>
        <end position="411"/>
    </location>
</feature>
<keyword evidence="7 10" id="KW-0812">Transmembrane</keyword>
<feature type="transmembrane region" description="Helical" evidence="10">
    <location>
        <begin position="119"/>
        <end position="139"/>
    </location>
</feature>
<feature type="transmembrane region" description="Helical" evidence="10">
    <location>
        <begin position="323"/>
        <end position="340"/>
    </location>
</feature>
<dbReference type="InterPro" id="IPR005829">
    <property type="entry name" value="Sugar_transporter_CS"/>
</dbReference>
<evidence type="ECO:0000256" key="6">
    <source>
        <dbReference type="ARBA" id="ARBA00022475"/>
    </source>
</evidence>
<comment type="subcellular location">
    <subcellularLocation>
        <location evidence="10">Cell inner membrane</location>
        <topology evidence="10">Multi-pass membrane protein</topology>
    </subcellularLocation>
    <subcellularLocation>
        <location evidence="2">Cell membrane</location>
        <topology evidence="2">Multi-pass membrane protein</topology>
    </subcellularLocation>
</comment>
<keyword evidence="5 10" id="KW-0813">Transport</keyword>
<proteinExistence type="inferred from homology"/>
<evidence type="ECO:0000256" key="3">
    <source>
        <dbReference type="ARBA" id="ARBA00006236"/>
    </source>
</evidence>
<dbReference type="InterPro" id="IPR004812">
    <property type="entry name" value="Efflux_drug-R_Bcr/CmlA"/>
</dbReference>
<evidence type="ECO:0000259" key="11">
    <source>
        <dbReference type="PROSITE" id="PS50850"/>
    </source>
</evidence>
<feature type="transmembrane region" description="Helical" evidence="10">
    <location>
        <begin position="228"/>
        <end position="252"/>
    </location>
</feature>
<keyword evidence="13" id="KW-1185">Reference proteome</keyword>
<keyword evidence="10" id="KW-0997">Cell inner membrane</keyword>
<keyword evidence="9 10" id="KW-0472">Membrane</keyword>
<dbReference type="PANTHER" id="PTHR43124:SF3">
    <property type="entry name" value="CHLORAMPHENICOL EFFLUX PUMP RV0191"/>
    <property type="match status" value="1"/>
</dbReference>
<keyword evidence="6" id="KW-1003">Cell membrane</keyword>
<evidence type="ECO:0000256" key="1">
    <source>
        <dbReference type="ARBA" id="ARBA00003279"/>
    </source>
</evidence>
<accession>A0ABT3H367</accession>
<protein>
    <recommendedName>
        <fullName evidence="10">Bcr/CflA family efflux transporter</fullName>
    </recommendedName>
</protein>
<evidence type="ECO:0000313" key="12">
    <source>
        <dbReference type="EMBL" id="MCW1934265.1"/>
    </source>
</evidence>
<organism evidence="12 13">
    <name type="scientific">Pararhodobacter zhoushanensis</name>
    <dbReference type="NCBI Taxonomy" id="2479545"/>
    <lineage>
        <taxon>Bacteria</taxon>
        <taxon>Pseudomonadati</taxon>
        <taxon>Pseudomonadota</taxon>
        <taxon>Alphaproteobacteria</taxon>
        <taxon>Rhodobacterales</taxon>
        <taxon>Paracoccaceae</taxon>
        <taxon>Pararhodobacter</taxon>
    </lineage>
</organism>
<dbReference type="InterPro" id="IPR036259">
    <property type="entry name" value="MFS_trans_sf"/>
</dbReference>
<dbReference type="InterPro" id="IPR011701">
    <property type="entry name" value="MFS"/>
</dbReference>
<keyword evidence="8 10" id="KW-1133">Transmembrane helix</keyword>
<name>A0ABT3H367_9RHOB</name>
<feature type="transmembrane region" description="Helical" evidence="10">
    <location>
        <begin position="63"/>
        <end position="82"/>
    </location>
</feature>
<evidence type="ECO:0000256" key="10">
    <source>
        <dbReference type="RuleBase" id="RU365088"/>
    </source>
</evidence>
<evidence type="ECO:0000256" key="7">
    <source>
        <dbReference type="ARBA" id="ARBA00022692"/>
    </source>
</evidence>
<comment type="similarity">
    <text evidence="4">Belongs to the major facilitator superfamily. TCR/Tet family.</text>
</comment>
<dbReference type="InterPro" id="IPR050189">
    <property type="entry name" value="MFS_Efflux_Transporters"/>
</dbReference>
<dbReference type="SUPFAM" id="SSF103473">
    <property type="entry name" value="MFS general substrate transporter"/>
    <property type="match status" value="1"/>
</dbReference>
<feature type="transmembrane region" description="Helical" evidence="10">
    <location>
        <begin position="29"/>
        <end position="51"/>
    </location>
</feature>
<feature type="transmembrane region" description="Helical" evidence="10">
    <location>
        <begin position="151"/>
        <end position="173"/>
    </location>
</feature>
<dbReference type="NCBIfam" id="TIGR00710">
    <property type="entry name" value="efflux_Bcr_CflA"/>
    <property type="match status" value="1"/>
</dbReference>
<sequence length="415" mass="43983">MDTARAQQYACEMNGSTPKFLDRNSPPHLATLILLSGVSALSMNVFLPSLPNMAEYFDTDYRLMQLSVSVYLGFSALLQLAIGPLSDRYGRRNILLVSLVIFCIASFGTLVAPNAATFLVFRMLQAAVATSMALSRAIVRDMVDEDKAASMIAYVTLGMSIVPMIGPIIGGALDEVFGWKASFALLAVLGVMVTWLTWADLGETMDRKETSFREQMRDYPELLTSPRFWGFVLCTAFASGVFFAYLGGAPFIGTVLYDLSASELGMYFGTTGLGYGLGNYLSGRYSTRMGVIRMIVLGNLAMAGGIALQALCVATGWGGAAGFFVPFLLVGVGNGLVLPNSNAGMLSVRPQLAGTAAGLGGAIMIGGGAALSALSGAWLTEETGAWPLLVIMGASLLGSFLAILLVIRRNRQLGL</sequence>
<feature type="transmembrane region" description="Helical" evidence="10">
    <location>
        <begin position="385"/>
        <end position="407"/>
    </location>
</feature>
<feature type="transmembrane region" description="Helical" evidence="10">
    <location>
        <begin position="264"/>
        <end position="282"/>
    </location>
</feature>
<dbReference type="PANTHER" id="PTHR43124">
    <property type="entry name" value="PURINE EFFLUX PUMP PBUE"/>
    <property type="match status" value="1"/>
</dbReference>
<evidence type="ECO:0000313" key="13">
    <source>
        <dbReference type="Proteomes" id="UP001208938"/>
    </source>
</evidence>
<dbReference type="EMBL" id="JAPDFL010000001">
    <property type="protein sequence ID" value="MCW1934265.1"/>
    <property type="molecule type" value="Genomic_DNA"/>
</dbReference>
<feature type="transmembrane region" description="Helical" evidence="10">
    <location>
        <begin position="94"/>
        <end position="113"/>
    </location>
</feature>
<dbReference type="Gene3D" id="1.20.1720.10">
    <property type="entry name" value="Multidrug resistance protein D"/>
    <property type="match status" value="1"/>
</dbReference>
<evidence type="ECO:0000256" key="8">
    <source>
        <dbReference type="ARBA" id="ARBA00022989"/>
    </source>
</evidence>
<dbReference type="PROSITE" id="PS00216">
    <property type="entry name" value="SUGAR_TRANSPORT_1"/>
    <property type="match status" value="1"/>
</dbReference>